<keyword evidence="5" id="KW-0235">DNA replication</keyword>
<dbReference type="InterPro" id="IPR005790">
    <property type="entry name" value="DNA_polIII_delta"/>
</dbReference>
<name>A0A9J6PIY1_9PROT</name>
<dbReference type="GO" id="GO:0003887">
    <property type="term" value="F:DNA-directed DNA polymerase activity"/>
    <property type="evidence" value="ECO:0007669"/>
    <property type="project" value="UniProtKB-KW"/>
</dbReference>
<comment type="similarity">
    <text evidence="7">Belongs to the DNA polymerase HolA subunit family.</text>
</comment>
<dbReference type="SUPFAM" id="SSF48019">
    <property type="entry name" value="post-AAA+ oligomerization domain-like"/>
    <property type="match status" value="1"/>
</dbReference>
<dbReference type="InterPro" id="IPR010372">
    <property type="entry name" value="DNA_pol3_delta_N"/>
</dbReference>
<dbReference type="AlphaFoldDB" id="A0A9J6PIY1"/>
<reference evidence="10" key="1">
    <citation type="submission" date="2022-06" db="EMBL/GenBank/DDBJ databases">
        <title>Isolation and Genomics of Futiania mangrovii gen. nov., sp. nov., a Rare and Metabolically-versatile member in the Class Alphaproteobacteria.</title>
        <authorList>
            <person name="Liu L."/>
            <person name="Huang W.-C."/>
            <person name="Pan J."/>
            <person name="Li J."/>
            <person name="Huang Y."/>
            <person name="Du H."/>
            <person name="Liu Y."/>
            <person name="Li M."/>
        </authorList>
    </citation>
    <scope>NUCLEOTIDE SEQUENCE</scope>
    <source>
        <strain evidence="10">FT118</strain>
    </source>
</reference>
<evidence type="ECO:0000256" key="3">
    <source>
        <dbReference type="ARBA" id="ARBA00022679"/>
    </source>
</evidence>
<dbReference type="GO" id="GO:0006261">
    <property type="term" value="P:DNA-templated DNA replication"/>
    <property type="evidence" value="ECO:0007669"/>
    <property type="project" value="TreeGrafter"/>
</dbReference>
<dbReference type="SUPFAM" id="SSF52540">
    <property type="entry name" value="P-loop containing nucleoside triphosphate hydrolases"/>
    <property type="match status" value="1"/>
</dbReference>
<feature type="domain" description="DNA polymerase III delta N-terminal" evidence="9">
    <location>
        <begin position="5"/>
        <end position="71"/>
    </location>
</feature>
<dbReference type="Proteomes" id="UP001055804">
    <property type="component" value="Unassembled WGS sequence"/>
</dbReference>
<dbReference type="Pfam" id="PF06144">
    <property type="entry name" value="DNA_pol3_delta"/>
    <property type="match status" value="1"/>
</dbReference>
<evidence type="ECO:0000259" key="9">
    <source>
        <dbReference type="Pfam" id="PF06144"/>
    </source>
</evidence>
<dbReference type="EMBL" id="JAMZFT010000002">
    <property type="protein sequence ID" value="MCP1336511.1"/>
    <property type="molecule type" value="Genomic_DNA"/>
</dbReference>
<keyword evidence="6" id="KW-0239">DNA-directed DNA polymerase</keyword>
<evidence type="ECO:0000256" key="2">
    <source>
        <dbReference type="ARBA" id="ARBA00017703"/>
    </source>
</evidence>
<organism evidence="10 11">
    <name type="scientific">Futiania mangrovi</name>
    <dbReference type="NCBI Taxonomy" id="2959716"/>
    <lineage>
        <taxon>Bacteria</taxon>
        <taxon>Pseudomonadati</taxon>
        <taxon>Pseudomonadota</taxon>
        <taxon>Alphaproteobacteria</taxon>
        <taxon>Futianiales</taxon>
        <taxon>Futianiaceae</taxon>
        <taxon>Futiania</taxon>
    </lineage>
</organism>
<evidence type="ECO:0000256" key="1">
    <source>
        <dbReference type="ARBA" id="ARBA00012417"/>
    </source>
</evidence>
<evidence type="ECO:0000313" key="10">
    <source>
        <dbReference type="EMBL" id="MCP1336511.1"/>
    </source>
</evidence>
<evidence type="ECO:0000256" key="4">
    <source>
        <dbReference type="ARBA" id="ARBA00022695"/>
    </source>
</evidence>
<keyword evidence="4 10" id="KW-0548">Nucleotidyltransferase</keyword>
<sequence length="320" mass="33735">MRLVVLYGQESGLARELAQGLIRAVCGTAADDFQLVSLTPEDLKADPARLLDEAQAIPMFGGRRVVHVRDAGDGLAGAAAGLLETPGAEALTIVEAIGLNKTSKLVKLASGSGSAAAIACYPDSARDLADVVREMLSAAGLGASAEAQALLLSSLGDNRADTRSRLETLILYKGEDRTPVSAEDIRAVLADAPETRIGDLADAVLAGRIERALVLLDRCLENAIAPGGILRFLGGQVRQVRKARALKGPPDKMALMRMFRLPLDRAAAMAETVRTWDETRLSQAERVLFAAERASRIQAANDAAIVGQAVIALARLAGRR</sequence>
<comment type="catalytic activity">
    <reaction evidence="8">
        <text>DNA(n) + a 2'-deoxyribonucleoside 5'-triphosphate = DNA(n+1) + diphosphate</text>
        <dbReference type="Rhea" id="RHEA:22508"/>
        <dbReference type="Rhea" id="RHEA-COMP:17339"/>
        <dbReference type="Rhea" id="RHEA-COMP:17340"/>
        <dbReference type="ChEBI" id="CHEBI:33019"/>
        <dbReference type="ChEBI" id="CHEBI:61560"/>
        <dbReference type="ChEBI" id="CHEBI:173112"/>
        <dbReference type="EC" id="2.7.7.7"/>
    </reaction>
</comment>
<comment type="caution">
    <text evidence="10">The sequence shown here is derived from an EMBL/GenBank/DDBJ whole genome shotgun (WGS) entry which is preliminary data.</text>
</comment>
<dbReference type="GO" id="GO:0009360">
    <property type="term" value="C:DNA polymerase III complex"/>
    <property type="evidence" value="ECO:0007669"/>
    <property type="project" value="InterPro"/>
</dbReference>
<dbReference type="GO" id="GO:0003677">
    <property type="term" value="F:DNA binding"/>
    <property type="evidence" value="ECO:0007669"/>
    <property type="project" value="InterPro"/>
</dbReference>
<gene>
    <name evidence="10" type="primary">holA</name>
    <name evidence="10" type="ORF">NJQ99_08840</name>
</gene>
<dbReference type="Gene3D" id="1.20.272.10">
    <property type="match status" value="1"/>
</dbReference>
<dbReference type="EC" id="2.7.7.7" evidence="1"/>
<dbReference type="Gene3D" id="3.40.50.300">
    <property type="entry name" value="P-loop containing nucleotide triphosphate hydrolases"/>
    <property type="match status" value="1"/>
</dbReference>
<evidence type="ECO:0000256" key="6">
    <source>
        <dbReference type="ARBA" id="ARBA00022932"/>
    </source>
</evidence>
<dbReference type="PANTHER" id="PTHR34388">
    <property type="entry name" value="DNA POLYMERASE III SUBUNIT DELTA"/>
    <property type="match status" value="1"/>
</dbReference>
<dbReference type="RefSeq" id="WP_269332466.1">
    <property type="nucleotide sequence ID" value="NZ_JAMZFT010000002.1"/>
</dbReference>
<dbReference type="NCBIfam" id="TIGR01128">
    <property type="entry name" value="holA"/>
    <property type="match status" value="1"/>
</dbReference>
<keyword evidence="11" id="KW-1185">Reference proteome</keyword>
<accession>A0A9J6PIY1</accession>
<evidence type="ECO:0000256" key="8">
    <source>
        <dbReference type="ARBA" id="ARBA00049244"/>
    </source>
</evidence>
<evidence type="ECO:0000256" key="7">
    <source>
        <dbReference type="ARBA" id="ARBA00034754"/>
    </source>
</evidence>
<dbReference type="InterPro" id="IPR008921">
    <property type="entry name" value="DNA_pol3_clamp-load_cplx_C"/>
</dbReference>
<evidence type="ECO:0000313" key="11">
    <source>
        <dbReference type="Proteomes" id="UP001055804"/>
    </source>
</evidence>
<evidence type="ECO:0000256" key="5">
    <source>
        <dbReference type="ARBA" id="ARBA00022705"/>
    </source>
</evidence>
<keyword evidence="3 10" id="KW-0808">Transferase</keyword>
<protein>
    <recommendedName>
        <fullName evidence="2">DNA polymerase III subunit delta</fullName>
        <ecNumber evidence="1">2.7.7.7</ecNumber>
    </recommendedName>
</protein>
<dbReference type="InterPro" id="IPR027417">
    <property type="entry name" value="P-loop_NTPase"/>
</dbReference>
<dbReference type="PANTHER" id="PTHR34388:SF1">
    <property type="entry name" value="DNA POLYMERASE III SUBUNIT DELTA"/>
    <property type="match status" value="1"/>
</dbReference>
<proteinExistence type="inferred from homology"/>